<dbReference type="Proteomes" id="UP000295302">
    <property type="component" value="Unassembled WGS sequence"/>
</dbReference>
<dbReference type="EMBL" id="SMKQ01000108">
    <property type="protein sequence ID" value="TDD43819.1"/>
    <property type="molecule type" value="Genomic_DNA"/>
</dbReference>
<accession>A0A4R4YIL5</accession>
<dbReference type="RefSeq" id="WP_132617188.1">
    <property type="nucleotide sequence ID" value="NZ_SMKQ01000108.1"/>
</dbReference>
<keyword evidence="2" id="KW-1185">Reference proteome</keyword>
<name>A0A4R4YIL5_9ACTN</name>
<dbReference type="OrthoDB" id="3531627at2"/>
<organism evidence="1 2">
    <name type="scientific">Nonomuraea terrae</name>
    <dbReference type="NCBI Taxonomy" id="2530383"/>
    <lineage>
        <taxon>Bacteria</taxon>
        <taxon>Bacillati</taxon>
        <taxon>Actinomycetota</taxon>
        <taxon>Actinomycetes</taxon>
        <taxon>Streptosporangiales</taxon>
        <taxon>Streptosporangiaceae</taxon>
        <taxon>Nonomuraea</taxon>
    </lineage>
</organism>
<comment type="caution">
    <text evidence="1">The sequence shown here is derived from an EMBL/GenBank/DDBJ whole genome shotgun (WGS) entry which is preliminary data.</text>
</comment>
<evidence type="ECO:0000313" key="1">
    <source>
        <dbReference type="EMBL" id="TDD43819.1"/>
    </source>
</evidence>
<gene>
    <name evidence="1" type="ORF">E1286_28195</name>
</gene>
<sequence length="193" mass="20750">MGADSPYGRREDESARVAMDEHVITIRWVEAPDEVAFHDFAQGTYNTFSCSCGLPLAGREAAARHAAEHGQCPMCLGAGTISITPHDTGGCDGCGGSGSTEPRTVTVEARVTESFVREVAELLPDEFGLTDVVAVLEGRLRGGVETVLSVAAGLIRYLEVQGRIVLCTAPDHLPADGVRQHYDDPRWIRIRAM</sequence>
<evidence type="ECO:0000313" key="2">
    <source>
        <dbReference type="Proteomes" id="UP000295302"/>
    </source>
</evidence>
<protein>
    <submittedName>
        <fullName evidence="1">Uncharacterized protein</fullName>
    </submittedName>
</protein>
<reference evidence="1 2" key="1">
    <citation type="submission" date="2019-03" db="EMBL/GenBank/DDBJ databases">
        <title>Draft genome sequences of novel Actinobacteria.</title>
        <authorList>
            <person name="Sahin N."/>
            <person name="Ay H."/>
            <person name="Saygin H."/>
        </authorList>
    </citation>
    <scope>NUCLEOTIDE SEQUENCE [LARGE SCALE GENOMIC DNA]</scope>
    <source>
        <strain evidence="1 2">CH32</strain>
    </source>
</reference>
<proteinExistence type="predicted"/>
<dbReference type="AlphaFoldDB" id="A0A4R4YIL5"/>